<dbReference type="Proteomes" id="UP000050833">
    <property type="component" value="Unassembled WGS sequence"/>
</dbReference>
<evidence type="ECO:0000256" key="1">
    <source>
        <dbReference type="SAM" id="MobiDB-lite"/>
    </source>
</evidence>
<keyword evidence="3" id="KW-1185">Reference proteome</keyword>
<proteinExistence type="predicted"/>
<comment type="caution">
    <text evidence="2">The sequence shown here is derived from an EMBL/GenBank/DDBJ whole genome shotgun (WGS) entry which is preliminary data.</text>
</comment>
<reference evidence="2 3" key="1">
    <citation type="submission" date="2015-10" db="EMBL/GenBank/DDBJ databases">
        <title>Butyribacter intestini gen. nov., sp. nov., a butyric acid-producing bacterium of the family Lachnospiraceae isolated from the human faeces.</title>
        <authorList>
            <person name="Zou Y."/>
            <person name="Xue W."/>
            <person name="Luo G."/>
            <person name="Lv M."/>
        </authorList>
    </citation>
    <scope>NUCLEOTIDE SEQUENCE [LARGE SCALE GENOMIC DNA]</scope>
    <source>
        <strain evidence="2 3">TF01-11</strain>
    </source>
</reference>
<dbReference type="AlphaFoldDB" id="A0AAW3JWL6"/>
<gene>
    <name evidence="2" type="ORF">APZ18_02420</name>
</gene>
<organism evidence="2 3">
    <name type="scientific">Butyribacter intestini</name>
    <dbReference type="NCBI Taxonomy" id="1703332"/>
    <lineage>
        <taxon>Bacteria</taxon>
        <taxon>Bacillati</taxon>
        <taxon>Bacillota</taxon>
        <taxon>Clostridia</taxon>
        <taxon>Lachnospirales</taxon>
        <taxon>Lachnospiraceae</taxon>
        <taxon>Butyribacter</taxon>
    </lineage>
</organism>
<protein>
    <recommendedName>
        <fullName evidence="4">RecT family protein</fullName>
    </recommendedName>
</protein>
<feature type="compositionally biased region" description="Acidic residues" evidence="1">
    <location>
        <begin position="220"/>
        <end position="229"/>
    </location>
</feature>
<dbReference type="EMBL" id="LLKB01000001">
    <property type="protein sequence ID" value="KQC86069.1"/>
    <property type="molecule type" value="Genomic_DNA"/>
</dbReference>
<accession>A0AAW3JWL6</accession>
<dbReference type="RefSeq" id="WP_055941278.1">
    <property type="nucleotide sequence ID" value="NZ_JAQDDZ010000003.1"/>
</dbReference>
<evidence type="ECO:0000313" key="3">
    <source>
        <dbReference type="Proteomes" id="UP000050833"/>
    </source>
</evidence>
<sequence>MAAEVMENKETKVAVKHDTDFSKGIFGSSDNWLMAGQMAQALSQSTIVPKDYQGNQANAMVAIEIANRLQTSPLMVMQNLYVIQGRPSWSAQFLIASVNGSGKYDMELQYDEKNDKAGKPYSCQCWTMKAGRKVTGPVIDMEMAKAEGWTTKSMSKWKTMPQIMLRYRAASFFARMNCPEMTLGFYTKEEVVDGDFKEYPLEEMQQSVEEEIKANANTEDFVEDVSAESDVEKTEDAEGDMPDFMQ</sequence>
<name>A0AAW3JWL6_9FIRM</name>
<evidence type="ECO:0000313" key="2">
    <source>
        <dbReference type="EMBL" id="KQC86069.1"/>
    </source>
</evidence>
<evidence type="ECO:0008006" key="4">
    <source>
        <dbReference type="Google" id="ProtNLM"/>
    </source>
</evidence>
<feature type="region of interest" description="Disordered" evidence="1">
    <location>
        <begin position="213"/>
        <end position="246"/>
    </location>
</feature>
<feature type="compositionally biased region" description="Acidic residues" evidence="1">
    <location>
        <begin position="237"/>
        <end position="246"/>
    </location>
</feature>